<organism evidence="2 3">
    <name type="scientific">Suttonella indologenes</name>
    <dbReference type="NCBI Taxonomy" id="13276"/>
    <lineage>
        <taxon>Bacteria</taxon>
        <taxon>Pseudomonadati</taxon>
        <taxon>Pseudomonadota</taxon>
        <taxon>Gammaproteobacteria</taxon>
        <taxon>Cardiobacteriales</taxon>
        <taxon>Cardiobacteriaceae</taxon>
        <taxon>Suttonella</taxon>
    </lineage>
</organism>
<evidence type="ECO:0008006" key="4">
    <source>
        <dbReference type="Google" id="ProtNLM"/>
    </source>
</evidence>
<sequence length="310" mass="33656">MKHLAIFKTGRHQATSGEWLNADADWAKSVVAAYDTSKHEAPIVVGHPQDNAPAYGWVESISFDEASGTLYADIAQVEPQFADLLAQGRFKKRSASFYPPNAAGNPTPGQPYLRHVGFLGAQPPAVKGLADFAAQTAPIFEFSETTEENTMDEEELKAKEAELAKAEQALAARETELKKREEALAAEAAERERAEADDFAEGLVKQGRLLPREKAAVVSVLLSVEKDQSFDFAEGGKTVKENSRAALKTLLGKLPVSVDFAEYGAGDPNQTTKPQMIGDNADESQKMQKIQDFADKHGLTFAQAAAQFEE</sequence>
<evidence type="ECO:0000313" key="2">
    <source>
        <dbReference type="EMBL" id="SUO97659.1"/>
    </source>
</evidence>
<keyword evidence="1" id="KW-0175">Coiled coil</keyword>
<gene>
    <name evidence="2" type="ORF">NCTC10717_01558</name>
</gene>
<dbReference type="AlphaFoldDB" id="A0A380MYN5"/>
<keyword evidence="3" id="KW-1185">Reference proteome</keyword>
<dbReference type="RefSeq" id="WP_115218725.1">
    <property type="nucleotide sequence ID" value="NZ_UHIA01000004.1"/>
</dbReference>
<feature type="coiled-coil region" evidence="1">
    <location>
        <begin position="149"/>
        <end position="197"/>
    </location>
</feature>
<name>A0A380MYN5_9GAMM</name>
<protein>
    <recommendedName>
        <fullName evidence="4">Mu-like prophage I protein</fullName>
    </recommendedName>
</protein>
<evidence type="ECO:0000256" key="1">
    <source>
        <dbReference type="SAM" id="Coils"/>
    </source>
</evidence>
<reference evidence="2 3" key="1">
    <citation type="submission" date="2018-06" db="EMBL/GenBank/DDBJ databases">
        <authorList>
            <consortium name="Pathogen Informatics"/>
            <person name="Doyle S."/>
        </authorList>
    </citation>
    <scope>NUCLEOTIDE SEQUENCE [LARGE SCALE GENOMIC DNA]</scope>
    <source>
        <strain evidence="2 3">NCTC10717</strain>
    </source>
</reference>
<evidence type="ECO:0000313" key="3">
    <source>
        <dbReference type="Proteomes" id="UP000254575"/>
    </source>
</evidence>
<accession>A0A380MYN5</accession>
<proteinExistence type="predicted"/>
<dbReference type="EMBL" id="UHIA01000004">
    <property type="protein sequence ID" value="SUO97659.1"/>
    <property type="molecule type" value="Genomic_DNA"/>
</dbReference>
<dbReference type="OrthoDB" id="9816412at2"/>
<dbReference type="Proteomes" id="UP000254575">
    <property type="component" value="Unassembled WGS sequence"/>
</dbReference>